<keyword evidence="7" id="KW-1185">Reference proteome</keyword>
<evidence type="ECO:0000256" key="1">
    <source>
        <dbReference type="ARBA" id="ARBA00023015"/>
    </source>
</evidence>
<dbReference type="InterPro" id="IPR002818">
    <property type="entry name" value="DJ-1/PfpI"/>
</dbReference>
<evidence type="ECO:0000256" key="3">
    <source>
        <dbReference type="ARBA" id="ARBA00023163"/>
    </source>
</evidence>
<dbReference type="Gene3D" id="3.40.50.880">
    <property type="match status" value="1"/>
</dbReference>
<dbReference type="SUPFAM" id="SSF46689">
    <property type="entry name" value="Homeodomain-like"/>
    <property type="match status" value="2"/>
</dbReference>
<gene>
    <name evidence="6" type="ORF">Kalk_05065</name>
</gene>
<accession>A0A2K9LHJ8</accession>
<dbReference type="InterPro" id="IPR029062">
    <property type="entry name" value="Class_I_gatase-like"/>
</dbReference>
<dbReference type="SMART" id="SM00342">
    <property type="entry name" value="HTH_ARAC"/>
    <property type="match status" value="1"/>
</dbReference>
<evidence type="ECO:0000313" key="7">
    <source>
        <dbReference type="Proteomes" id="UP000235116"/>
    </source>
</evidence>
<dbReference type="Proteomes" id="UP000235116">
    <property type="component" value="Chromosome"/>
</dbReference>
<dbReference type="PRINTS" id="PR00032">
    <property type="entry name" value="HTHARAC"/>
</dbReference>
<feature type="transmembrane region" description="Helical" evidence="4">
    <location>
        <begin position="12"/>
        <end position="34"/>
    </location>
</feature>
<keyword evidence="4" id="KW-0812">Transmembrane</keyword>
<name>A0A2K9LHJ8_9GAMM</name>
<keyword evidence="4" id="KW-0472">Membrane</keyword>
<dbReference type="PANTHER" id="PTHR43130:SF11">
    <property type="entry name" value="TRANSCRIPTIONAL REGULATORY PROTEIN"/>
    <property type="match status" value="1"/>
</dbReference>
<feature type="domain" description="HTH araC/xylS-type" evidence="5">
    <location>
        <begin position="223"/>
        <end position="321"/>
    </location>
</feature>
<dbReference type="Gene3D" id="1.10.10.60">
    <property type="entry name" value="Homeodomain-like"/>
    <property type="match status" value="2"/>
</dbReference>
<organism evidence="6 7">
    <name type="scientific">Ketobacter alkanivorans</name>
    <dbReference type="NCBI Taxonomy" id="1917421"/>
    <lineage>
        <taxon>Bacteria</taxon>
        <taxon>Pseudomonadati</taxon>
        <taxon>Pseudomonadota</taxon>
        <taxon>Gammaproteobacteria</taxon>
        <taxon>Pseudomonadales</taxon>
        <taxon>Ketobacteraceae</taxon>
        <taxon>Ketobacter</taxon>
    </lineage>
</organism>
<dbReference type="InterPro" id="IPR018062">
    <property type="entry name" value="HTH_AraC-typ_CS"/>
</dbReference>
<dbReference type="EMBL" id="CP022684">
    <property type="protein sequence ID" value="AUM11829.1"/>
    <property type="molecule type" value="Genomic_DNA"/>
</dbReference>
<dbReference type="SUPFAM" id="SSF52317">
    <property type="entry name" value="Class I glutamine amidotransferase-like"/>
    <property type="match status" value="1"/>
</dbReference>
<dbReference type="InterPro" id="IPR018060">
    <property type="entry name" value="HTH_AraC"/>
</dbReference>
<dbReference type="InterPro" id="IPR009057">
    <property type="entry name" value="Homeodomain-like_sf"/>
</dbReference>
<evidence type="ECO:0000313" key="6">
    <source>
        <dbReference type="EMBL" id="AUM11829.1"/>
    </source>
</evidence>
<proteinExistence type="predicted"/>
<dbReference type="KEGG" id="kak:Kalk_05065"/>
<dbReference type="AlphaFoldDB" id="A0A2K9LHJ8"/>
<dbReference type="CDD" id="cd03138">
    <property type="entry name" value="GATase1_AraC_2"/>
    <property type="match status" value="1"/>
</dbReference>
<dbReference type="InterPro" id="IPR020449">
    <property type="entry name" value="Tscrpt_reg_AraC-type_HTH"/>
</dbReference>
<reference evidence="7" key="1">
    <citation type="submission" date="2017-08" db="EMBL/GenBank/DDBJ databases">
        <title>Direct submision.</title>
        <authorList>
            <person name="Kim S.-J."/>
            <person name="Rhee S.-K."/>
        </authorList>
    </citation>
    <scope>NUCLEOTIDE SEQUENCE [LARGE SCALE GENOMIC DNA]</scope>
    <source>
        <strain evidence="7">GI5</strain>
    </source>
</reference>
<dbReference type="GO" id="GO:0009893">
    <property type="term" value="P:positive regulation of metabolic process"/>
    <property type="evidence" value="ECO:0007669"/>
    <property type="project" value="UniProtKB-ARBA"/>
</dbReference>
<dbReference type="InterPro" id="IPR052158">
    <property type="entry name" value="INH-QAR"/>
</dbReference>
<keyword evidence="2" id="KW-0238">DNA-binding</keyword>
<dbReference type="OrthoDB" id="9803764at2"/>
<dbReference type="Pfam" id="PF01965">
    <property type="entry name" value="DJ-1_PfpI"/>
    <property type="match status" value="1"/>
</dbReference>
<dbReference type="GO" id="GO:0043565">
    <property type="term" value="F:sequence-specific DNA binding"/>
    <property type="evidence" value="ECO:0007669"/>
    <property type="project" value="InterPro"/>
</dbReference>
<dbReference type="PROSITE" id="PS00041">
    <property type="entry name" value="HTH_ARAC_FAMILY_1"/>
    <property type="match status" value="1"/>
</dbReference>
<dbReference type="GO" id="GO:0003700">
    <property type="term" value="F:DNA-binding transcription factor activity"/>
    <property type="evidence" value="ECO:0007669"/>
    <property type="project" value="InterPro"/>
</dbReference>
<protein>
    <submittedName>
        <fullName evidence="6">AraC family transcriptional regulator</fullName>
    </submittedName>
</protein>
<sequence>MIKVRILGFDYAFATSVVGVIDLLSTAGTAWNYFSGKHMEPKFDVQLSTRDGNPIRCLNNIVVNAHSRFDQIGDVDVILVPSIGGDVDKALQTNGELISLLKDYASRGTQIISNCTGAFFLAEAGILDGRKATTHWAHAERFKARYPKVQLVPEQLITTDGQVFCSGGGTAWFDMALYLIELYIDHETAIESAKAMVLDTGRHSQLSYFATHQNKYHSDETVKAVQEWIDEHYAEDFSLAWLAEQYAMSPRTLIRRFKTATGESPLAYLQTVRIEVAKKFLESSAQTIAEITQKVGYEDVSSFSKMFKRKVGLSPREYRGRFSKAAM</sequence>
<dbReference type="Pfam" id="PF12833">
    <property type="entry name" value="HTH_18"/>
    <property type="match status" value="1"/>
</dbReference>
<evidence type="ECO:0000256" key="2">
    <source>
        <dbReference type="ARBA" id="ARBA00023125"/>
    </source>
</evidence>
<keyword evidence="3" id="KW-0804">Transcription</keyword>
<evidence type="ECO:0000256" key="4">
    <source>
        <dbReference type="SAM" id="Phobius"/>
    </source>
</evidence>
<dbReference type="RefSeq" id="WP_101893167.1">
    <property type="nucleotide sequence ID" value="NZ_CP022684.1"/>
</dbReference>
<keyword evidence="1" id="KW-0805">Transcription regulation</keyword>
<keyword evidence="4" id="KW-1133">Transmembrane helix</keyword>
<dbReference type="PROSITE" id="PS01124">
    <property type="entry name" value="HTH_ARAC_FAMILY_2"/>
    <property type="match status" value="1"/>
</dbReference>
<evidence type="ECO:0000259" key="5">
    <source>
        <dbReference type="PROSITE" id="PS01124"/>
    </source>
</evidence>
<dbReference type="PANTHER" id="PTHR43130">
    <property type="entry name" value="ARAC-FAMILY TRANSCRIPTIONAL REGULATOR"/>
    <property type="match status" value="1"/>
</dbReference>